<protein>
    <submittedName>
        <fullName evidence="2">Uncharacterized protein</fullName>
    </submittedName>
</protein>
<dbReference type="Proteomes" id="UP001330434">
    <property type="component" value="Chromosome"/>
</dbReference>
<keyword evidence="3" id="KW-1185">Reference proteome</keyword>
<accession>A0ABZ2C0A8</accession>
<evidence type="ECO:0000256" key="1">
    <source>
        <dbReference type="SAM" id="MobiDB-lite"/>
    </source>
</evidence>
<proteinExistence type="predicted"/>
<dbReference type="EMBL" id="CP133270">
    <property type="protein sequence ID" value="WVX65892.1"/>
    <property type="molecule type" value="Genomic_DNA"/>
</dbReference>
<evidence type="ECO:0000313" key="3">
    <source>
        <dbReference type="Proteomes" id="UP001330434"/>
    </source>
</evidence>
<evidence type="ECO:0000313" key="2">
    <source>
        <dbReference type="EMBL" id="WVX65892.1"/>
    </source>
</evidence>
<name>A0ABZ2C0A8_9PROT</name>
<gene>
    <name evidence="2" type="ORF">Bealeia1_00058</name>
</gene>
<reference evidence="2 3" key="1">
    <citation type="journal article" date="2024" name="Environ. Microbiol.">
        <title>Novel evolutionary insights on the interactions of the Holosporales (Alphaproteobacteria) with eukaryotic hosts from comparative genomics.</title>
        <authorList>
            <person name="Giovannini M."/>
            <person name="Petroni G."/>
            <person name="Castelli M."/>
        </authorList>
    </citation>
    <scope>NUCLEOTIDE SEQUENCE [LARGE SCALE GENOMIC DNA]</scope>
    <source>
        <strain evidence="2 3">US_Bl 15I1</strain>
    </source>
</reference>
<feature type="region of interest" description="Disordered" evidence="1">
    <location>
        <begin position="26"/>
        <end position="50"/>
    </location>
</feature>
<organism evidence="2 3">
    <name type="scientific">Candidatus Bealeia paramacronuclearis</name>
    <dbReference type="NCBI Taxonomy" id="1921001"/>
    <lineage>
        <taxon>Bacteria</taxon>
        <taxon>Pseudomonadati</taxon>
        <taxon>Pseudomonadota</taxon>
        <taxon>Alphaproteobacteria</taxon>
        <taxon>Holosporales</taxon>
        <taxon>Holosporaceae</taxon>
        <taxon>Candidatus Bealeia</taxon>
    </lineage>
</organism>
<sequence>MTNIKSILFISSFICGGLDATYSPLASRKVPDKDDMSTRLSAKQKTPDDDYKDEGYTVIVRHNGGSVTYSGLNKEKVLQMGDKPSVNFFQK</sequence>
<dbReference type="RefSeq" id="WP_331256461.1">
    <property type="nucleotide sequence ID" value="NZ_CP133270.1"/>
</dbReference>